<dbReference type="Proteomes" id="UP000694255">
    <property type="component" value="Unassembled WGS sequence"/>
</dbReference>
<dbReference type="RefSeq" id="XP_049263460.1">
    <property type="nucleotide sequence ID" value="XM_049407062.1"/>
</dbReference>
<dbReference type="Pfam" id="PF00642">
    <property type="entry name" value="zf-CCCH"/>
    <property type="match status" value="1"/>
</dbReference>
<dbReference type="Pfam" id="PF10453">
    <property type="entry name" value="NUFIP1"/>
    <property type="match status" value="1"/>
</dbReference>
<evidence type="ECO:0000313" key="4">
    <source>
        <dbReference type="EMBL" id="KAG7663228.1"/>
    </source>
</evidence>
<keyword evidence="1" id="KW-0863">Zinc-finger</keyword>
<reference evidence="4 5" key="1">
    <citation type="journal article" date="2021" name="DNA Res.">
        <title>Genome analysis of Candida subhashii reveals its hybrid nature and dual mitochondrial genome conformations.</title>
        <authorList>
            <person name="Mixao V."/>
            <person name="Hegedusova E."/>
            <person name="Saus E."/>
            <person name="Pryszcz L.P."/>
            <person name="Cillingova A."/>
            <person name="Nosek J."/>
            <person name="Gabaldon T."/>
        </authorList>
    </citation>
    <scope>NUCLEOTIDE SEQUENCE [LARGE SCALE GENOMIC DNA]</scope>
    <source>
        <strain evidence="4 5">CBS 10753</strain>
    </source>
</reference>
<dbReference type="InterPro" id="IPR019496">
    <property type="entry name" value="NUFIP1_cons_dom"/>
</dbReference>
<dbReference type="AlphaFoldDB" id="A0A8J5UHW2"/>
<dbReference type="OrthoDB" id="273070at2759"/>
<feature type="region of interest" description="Disordered" evidence="2">
    <location>
        <begin position="1"/>
        <end position="75"/>
    </location>
</feature>
<gene>
    <name evidence="4" type="ORF">J8A68_003228</name>
</gene>
<feature type="compositionally biased region" description="Acidic residues" evidence="2">
    <location>
        <begin position="44"/>
        <end position="55"/>
    </location>
</feature>
<dbReference type="PROSITE" id="PS50103">
    <property type="entry name" value="ZF_C3H1"/>
    <property type="match status" value="1"/>
</dbReference>
<dbReference type="InterPro" id="IPR000571">
    <property type="entry name" value="Znf_CCCH"/>
</dbReference>
<dbReference type="GO" id="GO:0008270">
    <property type="term" value="F:zinc ion binding"/>
    <property type="evidence" value="ECO:0007669"/>
    <property type="project" value="UniProtKB-KW"/>
</dbReference>
<feature type="region of interest" description="Disordered" evidence="2">
    <location>
        <begin position="93"/>
        <end position="144"/>
    </location>
</feature>
<evidence type="ECO:0000256" key="2">
    <source>
        <dbReference type="SAM" id="MobiDB-lite"/>
    </source>
</evidence>
<keyword evidence="1" id="KW-0862">Zinc</keyword>
<evidence type="ECO:0000259" key="3">
    <source>
        <dbReference type="PROSITE" id="PS50103"/>
    </source>
</evidence>
<feature type="zinc finger region" description="C3H1-type" evidence="1">
    <location>
        <begin position="143"/>
        <end position="171"/>
    </location>
</feature>
<feature type="compositionally biased region" description="Polar residues" evidence="2">
    <location>
        <begin position="17"/>
        <end position="40"/>
    </location>
</feature>
<dbReference type="EMBL" id="JAGSYN010000142">
    <property type="protein sequence ID" value="KAG7663228.1"/>
    <property type="molecule type" value="Genomic_DNA"/>
</dbReference>
<keyword evidence="5" id="KW-1185">Reference proteome</keyword>
<dbReference type="GeneID" id="73470029"/>
<organism evidence="4 5">
    <name type="scientific">[Candida] subhashii</name>
    <dbReference type="NCBI Taxonomy" id="561895"/>
    <lineage>
        <taxon>Eukaryota</taxon>
        <taxon>Fungi</taxon>
        <taxon>Dikarya</taxon>
        <taxon>Ascomycota</taxon>
        <taxon>Saccharomycotina</taxon>
        <taxon>Pichiomycetes</taxon>
        <taxon>Debaryomycetaceae</taxon>
        <taxon>Spathaspora</taxon>
    </lineage>
</organism>
<protein>
    <recommendedName>
        <fullName evidence="3">C3H1-type domain-containing protein</fullName>
    </recommendedName>
</protein>
<feature type="compositionally biased region" description="Basic and acidic residues" evidence="2">
    <location>
        <begin position="114"/>
        <end position="127"/>
    </location>
</feature>
<proteinExistence type="predicted"/>
<evidence type="ECO:0000313" key="5">
    <source>
        <dbReference type="Proteomes" id="UP000694255"/>
    </source>
</evidence>
<feature type="domain" description="C3H1-type" evidence="3">
    <location>
        <begin position="143"/>
        <end position="171"/>
    </location>
</feature>
<keyword evidence="1" id="KW-0479">Metal-binding</keyword>
<accession>A0A8J5UHW2</accession>
<dbReference type="SMART" id="SM00356">
    <property type="entry name" value="ZnF_C3H1"/>
    <property type="match status" value="1"/>
</dbReference>
<sequence>MTSPDSFMFDLPLHLPNQVTPPTSTQPQETNPSQDDTSSKQPQQEEEQEINEEESVGISAKSNEPICIPGTRITLQTEEDIAKWIEERKKNWPSKKNITRKQEQQEEQAQNQKEQADRQKTEPEGNSRKRPVPPQGQEGTGDKKTKNICRFFQRYGKCKFGNRCKNVHEIVNEVNPIATSHEHDSTHYKRNINGIPVLIPKLYANRTKNTAVSSSSLFKHLVAQDQLSNENNEIIDFIKYLDEQGLIDHNIMKK</sequence>
<evidence type="ECO:0000256" key="1">
    <source>
        <dbReference type="PROSITE-ProRule" id="PRU00723"/>
    </source>
</evidence>
<comment type="caution">
    <text evidence="4">The sequence shown here is derived from an EMBL/GenBank/DDBJ whole genome shotgun (WGS) entry which is preliminary data.</text>
</comment>
<name>A0A8J5UHW2_9ASCO</name>